<evidence type="ECO:0000313" key="1">
    <source>
        <dbReference type="Proteomes" id="UP000000437"/>
    </source>
</evidence>
<protein>
    <submittedName>
        <fullName evidence="2">Serine--tRNA ligase, mitochondrial isoform X1</fullName>
    </submittedName>
</protein>
<dbReference type="RefSeq" id="XP_073778986.1">
    <property type="nucleotide sequence ID" value="XM_073922885.1"/>
</dbReference>
<proteinExistence type="predicted"/>
<gene>
    <name evidence="2" type="primary">sars2</name>
    <name evidence="2" type="synonym">SerRS2</name>
    <name evidence="2" type="synonym">zgc:66345</name>
</gene>
<accession>A0AC58HAI0</accession>
<evidence type="ECO:0000313" key="2">
    <source>
        <dbReference type="RefSeq" id="XP_073778986.1"/>
    </source>
</evidence>
<sequence length="536" mass="60602">MRRVFTSVADVKQFTKFTLSTVIPSSMASSARVASRVCSFYLLLSSRHGVSSGCRWSGRSCSSASVKSSLYEHVLDGYSHKPELDMKRVCEEAEALTAELEDRRGDLRPADVPLIISVWKNLQKVQEEISHLEGRKQVVSSTVRELVGKHDKSTLSSLEEYGHAREEGRAIREKLNQLYLQEKELEKEHYCRALRLPNRTHPSVPIGDESQARVVEVVGEKREFDFKPKGHLQIGESLDIIRQRRLSHVSGHRSYYLRGAGAQLQFALQNFAMDLLQKRGFIPMVVPDILKSVVFEGCGMQPHAQKSQVYSLNPKRSPDLNLAGTGEVGVAGYFMDHAVNFKDLPVRTVCSSTCYRAETDTGRETWGLYRVHHFTKIEMFGVSANETGEESSQLLDQFVTLQKEIFSSLQLHYRVLDMPTQELGPPAYRKFDIEAWMPGRGSFGEISSASNCTDYQSRRLDIRYEGEDGKLQYAHTVNATACAIPRTIIAILETYQTKKGTVQVPEVLQQYIGMEVIEKPKYTPIKYIGPNQPKRK</sequence>
<name>A0AC58HAI0_DANRE</name>
<keyword evidence="2" id="KW-0436">Ligase</keyword>
<dbReference type="Proteomes" id="UP000000437">
    <property type="component" value="Chromosome 15"/>
</dbReference>
<organism evidence="1 2">
    <name type="scientific">Danio rerio</name>
    <name type="common">Zebrafish</name>
    <name type="synonym">Brachydanio rerio</name>
    <dbReference type="NCBI Taxonomy" id="7955"/>
    <lineage>
        <taxon>Eukaryota</taxon>
        <taxon>Metazoa</taxon>
        <taxon>Chordata</taxon>
        <taxon>Craniata</taxon>
        <taxon>Vertebrata</taxon>
        <taxon>Euteleostomi</taxon>
        <taxon>Actinopterygii</taxon>
        <taxon>Neopterygii</taxon>
        <taxon>Teleostei</taxon>
        <taxon>Ostariophysi</taxon>
        <taxon>Cypriniformes</taxon>
        <taxon>Danionidae</taxon>
        <taxon>Danioninae</taxon>
        <taxon>Danio</taxon>
    </lineage>
</organism>
<keyword evidence="1" id="KW-1185">Reference proteome</keyword>
<reference evidence="2" key="1">
    <citation type="submission" date="2025-08" db="UniProtKB">
        <authorList>
            <consortium name="RefSeq"/>
        </authorList>
    </citation>
    <scope>IDENTIFICATION</scope>
    <source>
        <strain evidence="2">Tuebingen</strain>
        <tissue evidence="2">Fibroblasts and whole tissue</tissue>
    </source>
</reference>